<dbReference type="InterPro" id="IPR017441">
    <property type="entry name" value="Protein_kinase_ATP_BS"/>
</dbReference>
<keyword evidence="4 9" id="KW-0547">Nucleotide-binding</keyword>
<dbReference type="GO" id="GO:0005524">
    <property type="term" value="F:ATP binding"/>
    <property type="evidence" value="ECO:0007669"/>
    <property type="project" value="UniProtKB-UniRule"/>
</dbReference>
<keyword evidence="5 12" id="KW-0418">Kinase</keyword>
<evidence type="ECO:0000256" key="4">
    <source>
        <dbReference type="ARBA" id="ARBA00022741"/>
    </source>
</evidence>
<dbReference type="SUPFAM" id="SSF56112">
    <property type="entry name" value="Protein kinase-like (PK-like)"/>
    <property type="match status" value="1"/>
</dbReference>
<dbReference type="FunFam" id="3.30.200.20:FF:000045">
    <property type="entry name" value="Serine/threonine-protein kinase SRK2E"/>
    <property type="match status" value="1"/>
</dbReference>
<dbReference type="Gene3D" id="3.30.200.20">
    <property type="entry name" value="Phosphorylase Kinase, domain 1"/>
    <property type="match status" value="1"/>
</dbReference>
<comment type="similarity">
    <text evidence="10">Belongs to the protein kinase superfamily.</text>
</comment>
<reference evidence="12 13" key="1">
    <citation type="submission" date="2018-09" db="EMBL/GenBank/DDBJ databases">
        <title>A high-quality reference genome of wild soybean provides a powerful tool to mine soybean genomes.</title>
        <authorList>
            <person name="Xie M."/>
            <person name="Chung C.Y.L."/>
            <person name="Li M.-W."/>
            <person name="Wong F.-L."/>
            <person name="Chan T.-F."/>
            <person name="Lam H.-M."/>
        </authorList>
    </citation>
    <scope>NUCLEOTIDE SEQUENCE [LARGE SCALE GENOMIC DNA]</scope>
    <source>
        <strain evidence="13">cv. W05</strain>
        <tissue evidence="12">Hypocotyl of etiolated seedlings</tissue>
    </source>
</reference>
<evidence type="ECO:0000256" key="5">
    <source>
        <dbReference type="ARBA" id="ARBA00022777"/>
    </source>
</evidence>
<comment type="catalytic activity">
    <reaction evidence="7">
        <text>L-threonyl-[protein] + ATP = O-phospho-L-threonyl-[protein] + ADP + H(+)</text>
        <dbReference type="Rhea" id="RHEA:46608"/>
        <dbReference type="Rhea" id="RHEA-COMP:11060"/>
        <dbReference type="Rhea" id="RHEA-COMP:11605"/>
        <dbReference type="ChEBI" id="CHEBI:15378"/>
        <dbReference type="ChEBI" id="CHEBI:30013"/>
        <dbReference type="ChEBI" id="CHEBI:30616"/>
        <dbReference type="ChEBI" id="CHEBI:61977"/>
        <dbReference type="ChEBI" id="CHEBI:456216"/>
        <dbReference type="EC" id="2.7.11.1"/>
    </reaction>
</comment>
<dbReference type="Pfam" id="PF00069">
    <property type="entry name" value="Pkinase"/>
    <property type="match status" value="1"/>
</dbReference>
<dbReference type="Proteomes" id="UP000289340">
    <property type="component" value="Chromosome 1"/>
</dbReference>
<dbReference type="EC" id="2.7.11.1" evidence="1"/>
<dbReference type="PANTHER" id="PTHR24343:SF520">
    <property type="entry name" value="PROTEIN KINASE DOMAIN-CONTAINING PROTEIN"/>
    <property type="match status" value="1"/>
</dbReference>
<name>A0A445M574_GLYSO</name>
<dbReference type="PROSITE" id="PS50011">
    <property type="entry name" value="PROTEIN_KINASE_DOM"/>
    <property type="match status" value="1"/>
</dbReference>
<evidence type="ECO:0000259" key="11">
    <source>
        <dbReference type="PROSITE" id="PS50011"/>
    </source>
</evidence>
<comment type="catalytic activity">
    <reaction evidence="8">
        <text>L-seryl-[protein] + ATP = O-phospho-L-seryl-[protein] + ADP + H(+)</text>
        <dbReference type="Rhea" id="RHEA:17989"/>
        <dbReference type="Rhea" id="RHEA-COMP:9863"/>
        <dbReference type="Rhea" id="RHEA-COMP:11604"/>
        <dbReference type="ChEBI" id="CHEBI:15378"/>
        <dbReference type="ChEBI" id="CHEBI:29999"/>
        <dbReference type="ChEBI" id="CHEBI:30616"/>
        <dbReference type="ChEBI" id="CHEBI:83421"/>
        <dbReference type="ChEBI" id="CHEBI:456216"/>
        <dbReference type="EC" id="2.7.11.1"/>
    </reaction>
</comment>
<keyword evidence="13" id="KW-1185">Reference proteome</keyword>
<dbReference type="PROSITE" id="PS00108">
    <property type="entry name" value="PROTEIN_KINASE_ST"/>
    <property type="match status" value="1"/>
</dbReference>
<dbReference type="PANTHER" id="PTHR24343">
    <property type="entry name" value="SERINE/THREONINE KINASE"/>
    <property type="match status" value="1"/>
</dbReference>
<feature type="binding site" evidence="9">
    <location>
        <position position="50"/>
    </location>
    <ligand>
        <name>ATP</name>
        <dbReference type="ChEBI" id="CHEBI:30616"/>
    </ligand>
</feature>
<sequence>MDRPATGPGVDMPIMHDSDRYDFVRDIGSGNFGVARLMRDKQTQELVAVKYIERGDKIDENVKREIINHRSLRHPNIIRFKEVILTPTHLAIVMEYASGGELFEKICNAGRFNEDEARFFFQQLISGVSYCHAMEVCHRDLKLENTLLDGSPALHLKICDFGYSKLRLLRKLAYLQITFSISGSNMGDGVTLGSGGGTSLLVKDPIDEYFMAVCKVELPLIDGMDPVGCINGVGTHFKVQSMSDEVEVKLAKLSMDGATIHLFNLLKETKEHLTWTRLKQALRVYGDCHYNNMIEDLFYLCQMGTIEEYIADIVFISL</sequence>
<evidence type="ECO:0000256" key="10">
    <source>
        <dbReference type="RuleBase" id="RU000304"/>
    </source>
</evidence>
<keyword evidence="2 10" id="KW-0723">Serine/threonine-protein kinase</keyword>
<evidence type="ECO:0000313" key="13">
    <source>
        <dbReference type="Proteomes" id="UP000289340"/>
    </source>
</evidence>
<dbReference type="AlphaFoldDB" id="A0A445M574"/>
<comment type="caution">
    <text evidence="12">The sequence shown here is derived from an EMBL/GenBank/DDBJ whole genome shotgun (WGS) entry which is preliminary data.</text>
</comment>
<gene>
    <name evidence="12" type="ORF">D0Y65_001929</name>
</gene>
<keyword evidence="6 9" id="KW-0067">ATP-binding</keyword>
<dbReference type="GO" id="GO:0006970">
    <property type="term" value="P:response to osmotic stress"/>
    <property type="evidence" value="ECO:0007669"/>
    <property type="project" value="UniProtKB-ARBA"/>
</dbReference>
<dbReference type="InterPro" id="IPR011009">
    <property type="entry name" value="Kinase-like_dom_sf"/>
</dbReference>
<evidence type="ECO:0000256" key="1">
    <source>
        <dbReference type="ARBA" id="ARBA00012513"/>
    </source>
</evidence>
<evidence type="ECO:0000256" key="8">
    <source>
        <dbReference type="ARBA" id="ARBA00048679"/>
    </source>
</evidence>
<evidence type="ECO:0000256" key="7">
    <source>
        <dbReference type="ARBA" id="ARBA00047899"/>
    </source>
</evidence>
<dbReference type="GO" id="GO:0005634">
    <property type="term" value="C:nucleus"/>
    <property type="evidence" value="ECO:0007669"/>
    <property type="project" value="TreeGrafter"/>
</dbReference>
<protein>
    <recommendedName>
        <fullName evidence="1">non-specific serine/threonine protein kinase</fullName>
        <ecNumber evidence="1">2.7.11.1</ecNumber>
    </recommendedName>
</protein>
<proteinExistence type="inferred from homology"/>
<feature type="domain" description="Protein kinase" evidence="11">
    <location>
        <begin position="21"/>
        <end position="318"/>
    </location>
</feature>
<keyword evidence="3" id="KW-0808">Transferase</keyword>
<dbReference type="EMBL" id="QZWG01000001">
    <property type="protein sequence ID" value="RZC30603.1"/>
    <property type="molecule type" value="Genomic_DNA"/>
</dbReference>
<dbReference type="Gene3D" id="1.10.510.10">
    <property type="entry name" value="Transferase(Phosphotransferase) domain 1"/>
    <property type="match status" value="1"/>
</dbReference>
<evidence type="ECO:0000256" key="9">
    <source>
        <dbReference type="PROSITE-ProRule" id="PRU10141"/>
    </source>
</evidence>
<dbReference type="GO" id="GO:0004674">
    <property type="term" value="F:protein serine/threonine kinase activity"/>
    <property type="evidence" value="ECO:0007669"/>
    <property type="project" value="UniProtKB-KW"/>
</dbReference>
<evidence type="ECO:0000256" key="3">
    <source>
        <dbReference type="ARBA" id="ARBA00022679"/>
    </source>
</evidence>
<dbReference type="InterPro" id="IPR000719">
    <property type="entry name" value="Prot_kinase_dom"/>
</dbReference>
<accession>A0A445M574</accession>
<dbReference type="SMART" id="SM00220">
    <property type="entry name" value="S_TKc"/>
    <property type="match status" value="1"/>
</dbReference>
<evidence type="ECO:0000256" key="6">
    <source>
        <dbReference type="ARBA" id="ARBA00022840"/>
    </source>
</evidence>
<organism evidence="12 13">
    <name type="scientific">Glycine soja</name>
    <name type="common">Wild soybean</name>
    <dbReference type="NCBI Taxonomy" id="3848"/>
    <lineage>
        <taxon>Eukaryota</taxon>
        <taxon>Viridiplantae</taxon>
        <taxon>Streptophyta</taxon>
        <taxon>Embryophyta</taxon>
        <taxon>Tracheophyta</taxon>
        <taxon>Spermatophyta</taxon>
        <taxon>Magnoliopsida</taxon>
        <taxon>eudicotyledons</taxon>
        <taxon>Gunneridae</taxon>
        <taxon>Pentapetalae</taxon>
        <taxon>rosids</taxon>
        <taxon>fabids</taxon>
        <taxon>Fabales</taxon>
        <taxon>Fabaceae</taxon>
        <taxon>Papilionoideae</taxon>
        <taxon>50 kb inversion clade</taxon>
        <taxon>NPAAA clade</taxon>
        <taxon>indigoferoid/millettioid clade</taxon>
        <taxon>Phaseoleae</taxon>
        <taxon>Glycine</taxon>
        <taxon>Glycine subgen. Soja</taxon>
    </lineage>
</organism>
<evidence type="ECO:0000313" key="12">
    <source>
        <dbReference type="EMBL" id="RZC30603.1"/>
    </source>
</evidence>
<dbReference type="InterPro" id="IPR008271">
    <property type="entry name" value="Ser/Thr_kinase_AS"/>
</dbReference>
<dbReference type="PROSITE" id="PS00107">
    <property type="entry name" value="PROTEIN_KINASE_ATP"/>
    <property type="match status" value="1"/>
</dbReference>
<evidence type="ECO:0000256" key="2">
    <source>
        <dbReference type="ARBA" id="ARBA00022527"/>
    </source>
</evidence>